<feature type="compositionally biased region" description="Acidic residues" evidence="1">
    <location>
        <begin position="260"/>
        <end position="276"/>
    </location>
</feature>
<keyword evidence="3" id="KW-1185">Reference proteome</keyword>
<organism evidence="2 3">
    <name type="scientific">Ganoderma sinense ZZ0214-1</name>
    <dbReference type="NCBI Taxonomy" id="1077348"/>
    <lineage>
        <taxon>Eukaryota</taxon>
        <taxon>Fungi</taxon>
        <taxon>Dikarya</taxon>
        <taxon>Basidiomycota</taxon>
        <taxon>Agaricomycotina</taxon>
        <taxon>Agaricomycetes</taxon>
        <taxon>Polyporales</taxon>
        <taxon>Polyporaceae</taxon>
        <taxon>Ganoderma</taxon>
    </lineage>
</organism>
<sequence>MTQFMNPHPTVAGWTPLPSSPGAGPSSPVPPPMLSVVPRASAATNTTRHHCQRRPKQAYDILGDFYHNVSDHPSKRQRLELAERVRRIPGCEDYTSTNVSGYFSRKRQTARASDEARRHPGSPALPTSKESPAQILYPSLTKGPRVIPLLEVLLSEDPNPSDEIATIWAERLGYQAKAKDILTFARLRSARKPHSPPPLPSSFSTMPPLPRLPPFSAPRTQASHLPTPSTSPEPASLPTSPVVGNTGIIDRIAAASSMREEEDELDSDEDMELDSDSDSEVEVPLSAVVAHTPTVLPSHVQHDLVTSLQKVFSQPRPPPGENDATTPRSFAQLSRWIGGQDQTATALLDEIEKGKYAHLGLKPAASSAAPPRT</sequence>
<proteinExistence type="predicted"/>
<feature type="region of interest" description="Disordered" evidence="1">
    <location>
        <begin position="1"/>
        <end position="33"/>
    </location>
</feature>
<feature type="compositionally biased region" description="Low complexity" evidence="1">
    <location>
        <begin position="16"/>
        <end position="26"/>
    </location>
</feature>
<feature type="region of interest" description="Disordered" evidence="1">
    <location>
        <begin position="104"/>
        <end position="133"/>
    </location>
</feature>
<dbReference type="OrthoDB" id="2799385at2759"/>
<dbReference type="EMBL" id="AYKW01000068">
    <property type="protein sequence ID" value="PIL23511.1"/>
    <property type="molecule type" value="Genomic_DNA"/>
</dbReference>
<evidence type="ECO:0000313" key="2">
    <source>
        <dbReference type="EMBL" id="PIL23511.1"/>
    </source>
</evidence>
<evidence type="ECO:0008006" key="4">
    <source>
        <dbReference type="Google" id="ProtNLM"/>
    </source>
</evidence>
<gene>
    <name evidence="2" type="ORF">GSI_14823</name>
</gene>
<dbReference type="Proteomes" id="UP000230002">
    <property type="component" value="Unassembled WGS sequence"/>
</dbReference>
<protein>
    <recommendedName>
        <fullName evidence="4">Transcription factor</fullName>
    </recommendedName>
</protein>
<feature type="region of interest" description="Disordered" evidence="1">
    <location>
        <begin position="189"/>
        <end position="276"/>
    </location>
</feature>
<accession>A0A2G8RPU2</accession>
<comment type="caution">
    <text evidence="2">The sequence shown here is derived from an EMBL/GenBank/DDBJ whole genome shotgun (WGS) entry which is preliminary data.</text>
</comment>
<evidence type="ECO:0000313" key="3">
    <source>
        <dbReference type="Proteomes" id="UP000230002"/>
    </source>
</evidence>
<name>A0A2G8RPU2_9APHY</name>
<evidence type="ECO:0000256" key="1">
    <source>
        <dbReference type="SAM" id="MobiDB-lite"/>
    </source>
</evidence>
<feature type="compositionally biased region" description="Polar residues" evidence="1">
    <location>
        <begin position="218"/>
        <end position="243"/>
    </location>
</feature>
<reference evidence="2 3" key="1">
    <citation type="journal article" date="2015" name="Sci. Rep.">
        <title>Chromosome-level genome map provides insights into diverse defense mechanisms in the medicinal fungus Ganoderma sinense.</title>
        <authorList>
            <person name="Zhu Y."/>
            <person name="Xu J."/>
            <person name="Sun C."/>
            <person name="Zhou S."/>
            <person name="Xu H."/>
            <person name="Nelson D.R."/>
            <person name="Qian J."/>
            <person name="Song J."/>
            <person name="Luo H."/>
            <person name="Xiang L."/>
            <person name="Li Y."/>
            <person name="Xu Z."/>
            <person name="Ji A."/>
            <person name="Wang L."/>
            <person name="Lu S."/>
            <person name="Hayward A."/>
            <person name="Sun W."/>
            <person name="Li X."/>
            <person name="Schwartz D.C."/>
            <person name="Wang Y."/>
            <person name="Chen S."/>
        </authorList>
    </citation>
    <scope>NUCLEOTIDE SEQUENCE [LARGE SCALE GENOMIC DNA]</scope>
    <source>
        <strain evidence="2 3">ZZ0214-1</strain>
    </source>
</reference>
<dbReference type="AlphaFoldDB" id="A0A2G8RPU2"/>
<feature type="compositionally biased region" description="Pro residues" evidence="1">
    <location>
        <begin position="207"/>
        <end position="216"/>
    </location>
</feature>